<protein>
    <recommendedName>
        <fullName evidence="7">Mce-associated membrane protein</fullName>
    </recommendedName>
</protein>
<organism evidence="5 6">
    <name type="scientific">Nocardia jiangsuensis</name>
    <dbReference type="NCBI Taxonomy" id="1691563"/>
    <lineage>
        <taxon>Bacteria</taxon>
        <taxon>Bacillati</taxon>
        <taxon>Actinomycetota</taxon>
        <taxon>Actinomycetes</taxon>
        <taxon>Mycobacteriales</taxon>
        <taxon>Nocardiaceae</taxon>
        <taxon>Nocardia</taxon>
    </lineage>
</organism>
<feature type="region of interest" description="Disordered" evidence="3">
    <location>
        <begin position="198"/>
        <end position="226"/>
    </location>
</feature>
<evidence type="ECO:0008006" key="7">
    <source>
        <dbReference type="Google" id="ProtNLM"/>
    </source>
</evidence>
<comment type="caution">
    <text evidence="5">The sequence shown here is derived from an EMBL/GenBank/DDBJ whole genome shotgun (WGS) entry which is preliminary data.</text>
</comment>
<reference evidence="6" key="1">
    <citation type="journal article" date="2019" name="Int. J. Syst. Evol. Microbiol.">
        <title>The Global Catalogue of Microorganisms (GCM) 10K type strain sequencing project: providing services to taxonomists for standard genome sequencing and annotation.</title>
        <authorList>
            <consortium name="The Broad Institute Genomics Platform"/>
            <consortium name="The Broad Institute Genome Sequencing Center for Infectious Disease"/>
            <person name="Wu L."/>
            <person name="Ma J."/>
        </authorList>
    </citation>
    <scope>NUCLEOTIDE SEQUENCE [LARGE SCALE GENOMIC DNA]</scope>
    <source>
        <strain evidence="6">CGMCC 4.7330</strain>
    </source>
</reference>
<name>A0ABV8DU12_9NOCA</name>
<evidence type="ECO:0000256" key="3">
    <source>
        <dbReference type="SAM" id="MobiDB-lite"/>
    </source>
</evidence>
<feature type="compositionally biased region" description="Pro residues" evidence="3">
    <location>
        <begin position="215"/>
        <end position="226"/>
    </location>
</feature>
<evidence type="ECO:0000256" key="1">
    <source>
        <dbReference type="ARBA" id="ARBA00004370"/>
    </source>
</evidence>
<gene>
    <name evidence="5" type="ORF">ACFO0B_14210</name>
</gene>
<proteinExistence type="predicted"/>
<comment type="subcellular location">
    <subcellularLocation>
        <location evidence="1">Membrane</location>
    </subcellularLocation>
</comment>
<keyword evidence="2 4" id="KW-0472">Membrane</keyword>
<evidence type="ECO:0000313" key="5">
    <source>
        <dbReference type="EMBL" id="MFC3963145.1"/>
    </source>
</evidence>
<evidence type="ECO:0000256" key="2">
    <source>
        <dbReference type="ARBA" id="ARBA00023136"/>
    </source>
</evidence>
<keyword evidence="6" id="KW-1185">Reference proteome</keyword>
<dbReference type="PANTHER" id="PTHR37042">
    <property type="entry name" value="OUTER MEMBRANE PROTEIN RV1973"/>
    <property type="match status" value="1"/>
</dbReference>
<sequence>MSPDPAEQPKVSTEKVAAEPVRAESAGAGSRLRTAVGTVAAVLLMVSLGAALWFGVGWARAAFFTDGPRAEARDSALDGARQAALNMTTMNIDDVPGSLATARSSMTGAILDSATKNQQQAEQLAAQAGVRMEAKVLGAALTTLNSEEDKATALVVLQVSEQRKDSTAAQFRYTWTLDMTQVDDVWKVEQVAALGQPVLLDGGGAPAAPGAPAETPAPAPAPQPGS</sequence>
<feature type="region of interest" description="Disordered" evidence="3">
    <location>
        <begin position="1"/>
        <end position="28"/>
    </location>
</feature>
<evidence type="ECO:0000313" key="6">
    <source>
        <dbReference type="Proteomes" id="UP001595696"/>
    </source>
</evidence>
<accession>A0ABV8DU12</accession>
<dbReference type="Proteomes" id="UP001595696">
    <property type="component" value="Unassembled WGS sequence"/>
</dbReference>
<dbReference type="PANTHER" id="PTHR37042:SF4">
    <property type="entry name" value="OUTER MEMBRANE PROTEIN RV1973"/>
    <property type="match status" value="1"/>
</dbReference>
<dbReference type="RefSeq" id="WP_378612904.1">
    <property type="nucleotide sequence ID" value="NZ_JBHSAX010000014.1"/>
</dbReference>
<feature type="transmembrane region" description="Helical" evidence="4">
    <location>
        <begin position="35"/>
        <end position="59"/>
    </location>
</feature>
<dbReference type="EMBL" id="JBHSAX010000014">
    <property type="protein sequence ID" value="MFC3963145.1"/>
    <property type="molecule type" value="Genomic_DNA"/>
</dbReference>
<keyword evidence="4" id="KW-0812">Transmembrane</keyword>
<evidence type="ECO:0000256" key="4">
    <source>
        <dbReference type="SAM" id="Phobius"/>
    </source>
</evidence>
<keyword evidence="4" id="KW-1133">Transmembrane helix</keyword>